<name>A0ABQ3MT28_9PSEU</name>
<feature type="transmembrane region" description="Helical" evidence="7">
    <location>
        <begin position="62"/>
        <end position="80"/>
    </location>
</feature>
<keyword evidence="10" id="KW-1185">Reference proteome</keyword>
<protein>
    <submittedName>
        <fullName evidence="9">HlyB/MsbA family ABC transporter</fullName>
    </submittedName>
</protein>
<dbReference type="Gene3D" id="3.40.50.300">
    <property type="entry name" value="P-loop containing nucleotide triphosphate hydrolases"/>
    <property type="match status" value="1"/>
</dbReference>
<evidence type="ECO:0000256" key="6">
    <source>
        <dbReference type="ARBA" id="ARBA00023136"/>
    </source>
</evidence>
<keyword evidence="2 7" id="KW-0812">Transmembrane</keyword>
<evidence type="ECO:0000256" key="7">
    <source>
        <dbReference type="SAM" id="Phobius"/>
    </source>
</evidence>
<feature type="transmembrane region" description="Helical" evidence="7">
    <location>
        <begin position="28"/>
        <end position="50"/>
    </location>
</feature>
<evidence type="ECO:0000256" key="4">
    <source>
        <dbReference type="ARBA" id="ARBA00022840"/>
    </source>
</evidence>
<dbReference type="PANTHER" id="PTHR24221">
    <property type="entry name" value="ATP-BINDING CASSETTE SUB-FAMILY B"/>
    <property type="match status" value="1"/>
</dbReference>
<comment type="subcellular location">
    <subcellularLocation>
        <location evidence="1">Cell membrane</location>
        <topology evidence="1">Multi-pass membrane protein</topology>
    </subcellularLocation>
</comment>
<dbReference type="SMART" id="SM00382">
    <property type="entry name" value="AAA"/>
    <property type="match status" value="1"/>
</dbReference>
<dbReference type="Pfam" id="PF00005">
    <property type="entry name" value="ABC_tran"/>
    <property type="match status" value="1"/>
</dbReference>
<dbReference type="Proteomes" id="UP000605568">
    <property type="component" value="Unassembled WGS sequence"/>
</dbReference>
<dbReference type="RefSeq" id="WP_191305292.1">
    <property type="nucleotide sequence ID" value="NZ_BNAR01000025.1"/>
</dbReference>
<keyword evidence="5 7" id="KW-1133">Transmembrane helix</keyword>
<dbReference type="PROSITE" id="PS50893">
    <property type="entry name" value="ABC_TRANSPORTER_2"/>
    <property type="match status" value="1"/>
</dbReference>
<dbReference type="SUPFAM" id="SSF90123">
    <property type="entry name" value="ABC transporter transmembrane region"/>
    <property type="match status" value="1"/>
</dbReference>
<comment type="caution">
    <text evidence="9">The sequence shown here is derived from an EMBL/GenBank/DDBJ whole genome shotgun (WGS) entry which is preliminary data.</text>
</comment>
<dbReference type="PANTHER" id="PTHR24221:SF654">
    <property type="entry name" value="ATP-BINDING CASSETTE SUB-FAMILY B MEMBER 6"/>
    <property type="match status" value="1"/>
</dbReference>
<dbReference type="InterPro" id="IPR036640">
    <property type="entry name" value="ABC1_TM_sf"/>
</dbReference>
<sequence length="590" mass="64339">MGRRELLESFGFAFRLAWRANRSRLTQVLVIQFVMALGASGALVAGKHLLTATMPPTGSSASLVPAIAALILLGTVGGVLRAAGEARQRVLVVEVDRYVIARVLASAAQAELVAFEDAEFHDRLHRAVFASRNQPVAVVTMMMTTIQTVLTVGAVAGAFAVMAWWLLPFALLSALPALRAAAGERESGYRMHHDLAEDRRHRSYLERLLTGRDEAKEVRALGLGPVLRDRWESGYDREIRQTATLCHKYMWRKVVARCTGDLVLLGVVAVAWFGLRGDPADLPALLTALPALWLLSIRMQTVGAMVGGVSESLMYLRDLRTFVDCLVDEHDSPRSPRFSTLSARGITFVYPGAGTPALDGIDITLKEGEIVALVGANGSGKTTLAKVLAGLYEPDAGVLQVDGSPVRDRGALRDQTAVVFQDYVRYKLSAEDNIAFGRAGAPIDHQRVVSAAEQADARVFVERLSDGFGTVLSKEFTGGADLSLGQWQRLALARAFYRDSPFVVLDEPTASLDPQAEADLFARIRVLFAGRTVLLISHRFATVRDADRIYVLDKGKIVEHGSHDTLMADGGEYSRLYELQARAFREPSTR</sequence>
<dbReference type="Gene3D" id="1.20.1560.10">
    <property type="entry name" value="ABC transporter type 1, transmembrane domain"/>
    <property type="match status" value="1"/>
</dbReference>
<dbReference type="InterPro" id="IPR003593">
    <property type="entry name" value="AAA+_ATPase"/>
</dbReference>
<dbReference type="InterPro" id="IPR003439">
    <property type="entry name" value="ABC_transporter-like_ATP-bd"/>
</dbReference>
<evidence type="ECO:0000313" key="10">
    <source>
        <dbReference type="Proteomes" id="UP000605568"/>
    </source>
</evidence>
<dbReference type="PROSITE" id="PS00211">
    <property type="entry name" value="ABC_TRANSPORTER_1"/>
    <property type="match status" value="1"/>
</dbReference>
<evidence type="ECO:0000256" key="2">
    <source>
        <dbReference type="ARBA" id="ARBA00022692"/>
    </source>
</evidence>
<keyword evidence="6 7" id="KW-0472">Membrane</keyword>
<feature type="transmembrane region" description="Helical" evidence="7">
    <location>
        <begin position="162"/>
        <end position="182"/>
    </location>
</feature>
<feature type="domain" description="ABC transporter" evidence="8">
    <location>
        <begin position="341"/>
        <end position="579"/>
    </location>
</feature>
<evidence type="ECO:0000256" key="3">
    <source>
        <dbReference type="ARBA" id="ARBA00022741"/>
    </source>
</evidence>
<organism evidence="9 10">
    <name type="scientific">Lentzea cavernae</name>
    <dbReference type="NCBI Taxonomy" id="2020703"/>
    <lineage>
        <taxon>Bacteria</taxon>
        <taxon>Bacillati</taxon>
        <taxon>Actinomycetota</taxon>
        <taxon>Actinomycetes</taxon>
        <taxon>Pseudonocardiales</taxon>
        <taxon>Pseudonocardiaceae</taxon>
        <taxon>Lentzea</taxon>
    </lineage>
</organism>
<feature type="transmembrane region" description="Helical" evidence="7">
    <location>
        <begin position="254"/>
        <end position="275"/>
    </location>
</feature>
<proteinExistence type="predicted"/>
<evidence type="ECO:0000313" key="9">
    <source>
        <dbReference type="EMBL" id="GHH61310.1"/>
    </source>
</evidence>
<dbReference type="InterPro" id="IPR027417">
    <property type="entry name" value="P-loop_NTPase"/>
</dbReference>
<feature type="transmembrane region" description="Helical" evidence="7">
    <location>
        <begin position="136"/>
        <end position="156"/>
    </location>
</feature>
<gene>
    <name evidence="9" type="ORF">GCM10017774_87080</name>
</gene>
<dbReference type="SUPFAM" id="SSF52540">
    <property type="entry name" value="P-loop containing nucleoside triphosphate hydrolases"/>
    <property type="match status" value="1"/>
</dbReference>
<evidence type="ECO:0000256" key="1">
    <source>
        <dbReference type="ARBA" id="ARBA00004651"/>
    </source>
</evidence>
<reference evidence="10" key="1">
    <citation type="journal article" date="2019" name="Int. J. Syst. Evol. Microbiol.">
        <title>The Global Catalogue of Microorganisms (GCM) 10K type strain sequencing project: providing services to taxonomists for standard genome sequencing and annotation.</title>
        <authorList>
            <consortium name="The Broad Institute Genomics Platform"/>
            <consortium name="The Broad Institute Genome Sequencing Center for Infectious Disease"/>
            <person name="Wu L."/>
            <person name="Ma J."/>
        </authorList>
    </citation>
    <scope>NUCLEOTIDE SEQUENCE [LARGE SCALE GENOMIC DNA]</scope>
    <source>
        <strain evidence="10">CGMCC 4.7367</strain>
    </source>
</reference>
<dbReference type="InterPro" id="IPR039421">
    <property type="entry name" value="Type_1_exporter"/>
</dbReference>
<keyword evidence="3" id="KW-0547">Nucleotide-binding</keyword>
<dbReference type="InterPro" id="IPR017871">
    <property type="entry name" value="ABC_transporter-like_CS"/>
</dbReference>
<evidence type="ECO:0000256" key="5">
    <source>
        <dbReference type="ARBA" id="ARBA00022989"/>
    </source>
</evidence>
<dbReference type="EMBL" id="BNAR01000025">
    <property type="protein sequence ID" value="GHH61310.1"/>
    <property type="molecule type" value="Genomic_DNA"/>
</dbReference>
<keyword evidence="4" id="KW-0067">ATP-binding</keyword>
<evidence type="ECO:0000259" key="8">
    <source>
        <dbReference type="PROSITE" id="PS50893"/>
    </source>
</evidence>
<accession>A0ABQ3MT28</accession>